<dbReference type="PROSITE" id="PS51257">
    <property type="entry name" value="PROKAR_LIPOPROTEIN"/>
    <property type="match status" value="1"/>
</dbReference>
<proteinExistence type="predicted"/>
<evidence type="ECO:0000313" key="1">
    <source>
        <dbReference type="EMBL" id="CAB4157462.1"/>
    </source>
</evidence>
<gene>
    <name evidence="1" type="ORF">UFOVP694_24</name>
</gene>
<sequence length="383" mass="41733">MITDNGKSIIGKYLLGQAPAYASYIAVGCGAQPLATGDPYGDYSLKDNLDFEMFRVPISSRGFVNDGGTEKLVLTAELPTEERYEITEIGLYSAGSNPSAGAYDSKTVFAFTQGENWQYHTNVAATSIPTITEALDDPLDDNIIATTDPVFQTNADNSIFYKTPRPERYERARFLNNIILIQGDDSDLTIDASTGAPAGHFVIEPGSNHIHLTGADVNFSKNSPIDELRLAFSIISKDGDSFAVPDTVRILVDFATTDAESPDEFARFEIELDNGNGSGATYDFAANRYYVATSQLQELYQTQGFTWNAVTVVKIYACALVSDVPSGNYYIALDALRLENIATTNPLYGLTGYSVVKNIDAETIIKSPNTSNYIEFRFSVGVT</sequence>
<reference evidence="1" key="1">
    <citation type="submission" date="2020-04" db="EMBL/GenBank/DDBJ databases">
        <authorList>
            <person name="Chiriac C."/>
            <person name="Salcher M."/>
            <person name="Ghai R."/>
            <person name="Kavagutti S V."/>
        </authorList>
    </citation>
    <scope>NUCLEOTIDE SEQUENCE</scope>
</reference>
<organism evidence="1">
    <name type="scientific">uncultured Caudovirales phage</name>
    <dbReference type="NCBI Taxonomy" id="2100421"/>
    <lineage>
        <taxon>Viruses</taxon>
        <taxon>Duplodnaviria</taxon>
        <taxon>Heunggongvirae</taxon>
        <taxon>Uroviricota</taxon>
        <taxon>Caudoviricetes</taxon>
        <taxon>Peduoviridae</taxon>
        <taxon>Maltschvirus</taxon>
        <taxon>Maltschvirus maltsch</taxon>
    </lineage>
</organism>
<name>A0A6J5NFI6_9CAUD</name>
<protein>
    <submittedName>
        <fullName evidence="1">Uncharacterized protein</fullName>
    </submittedName>
</protein>
<accession>A0A6J5NFI6</accession>
<dbReference type="EMBL" id="LR796651">
    <property type="protein sequence ID" value="CAB4157462.1"/>
    <property type="molecule type" value="Genomic_DNA"/>
</dbReference>